<evidence type="ECO:0000313" key="1">
    <source>
        <dbReference type="EMBL" id="KIL48724.1"/>
    </source>
</evidence>
<evidence type="ECO:0000313" key="2">
    <source>
        <dbReference type="Proteomes" id="UP000031972"/>
    </source>
</evidence>
<dbReference type="PATRIC" id="fig|220754.4.peg.1333"/>
<accession>A0A0C2S3Z9</accession>
<proteinExistence type="predicted"/>
<protein>
    <submittedName>
        <fullName evidence="1">Uncharacterized protein</fullName>
    </submittedName>
</protein>
<comment type="caution">
    <text evidence="1">The sequence shown here is derived from an EMBL/GenBank/DDBJ whole genome shotgun (WGS) entry which is preliminary data.</text>
</comment>
<gene>
    <name evidence="1" type="ORF">KR50_13090</name>
</gene>
<dbReference type="EMBL" id="JXRR01000011">
    <property type="protein sequence ID" value="KIL48724.1"/>
    <property type="molecule type" value="Genomic_DNA"/>
</dbReference>
<dbReference type="Proteomes" id="UP000031972">
    <property type="component" value="Unassembled WGS sequence"/>
</dbReference>
<sequence>MTWCNKWYNSLNSIRNNNQPVQEEVLLGQADYFISSLY</sequence>
<reference evidence="1 2" key="1">
    <citation type="submission" date="2015-01" db="EMBL/GenBank/DDBJ databases">
        <title>Jeotgalibacillus campisalis genome sequencing.</title>
        <authorList>
            <person name="Goh K.M."/>
            <person name="Chan K.-G."/>
            <person name="Yaakop A.S."/>
            <person name="Ee R."/>
            <person name="Gan H.M."/>
            <person name="Chan C.S."/>
        </authorList>
    </citation>
    <scope>NUCLEOTIDE SEQUENCE [LARGE SCALE GENOMIC DNA]</scope>
    <source>
        <strain evidence="1 2">SF-57</strain>
    </source>
</reference>
<dbReference type="AlphaFoldDB" id="A0A0C2S3Z9"/>
<organism evidence="1 2">
    <name type="scientific">Jeotgalibacillus campisalis</name>
    <dbReference type="NCBI Taxonomy" id="220754"/>
    <lineage>
        <taxon>Bacteria</taxon>
        <taxon>Bacillati</taxon>
        <taxon>Bacillota</taxon>
        <taxon>Bacilli</taxon>
        <taxon>Bacillales</taxon>
        <taxon>Caryophanaceae</taxon>
        <taxon>Jeotgalibacillus</taxon>
    </lineage>
</organism>
<name>A0A0C2S3Z9_9BACL</name>
<keyword evidence="2" id="KW-1185">Reference proteome</keyword>